<evidence type="ECO:0000256" key="1">
    <source>
        <dbReference type="SAM" id="Phobius"/>
    </source>
</evidence>
<feature type="transmembrane region" description="Helical" evidence="1">
    <location>
        <begin position="102"/>
        <end position="122"/>
    </location>
</feature>
<reference evidence="2 3" key="1">
    <citation type="submission" date="2024-09" db="EMBL/GenBank/DDBJ databases">
        <authorList>
            <person name="Sun Q."/>
            <person name="Mori K."/>
        </authorList>
    </citation>
    <scope>NUCLEOTIDE SEQUENCE [LARGE SCALE GENOMIC DNA]</scope>
    <source>
        <strain evidence="2 3">JCM 3324</strain>
    </source>
</reference>
<sequence length="124" mass="12190">MNKSLRRPLIVGGAAVAALVVWAVAVPVAGVALTVHMGGGPQEVGPVSVVVASLVIGLAGWALLAVLERVASRPGRVWTVVALAVLVLSLLGPLGGAVGGGAMSVLIVMHLVVGGVLVGGLARR</sequence>
<keyword evidence="1" id="KW-1133">Transmembrane helix</keyword>
<accession>A0ABV5ND10</accession>
<evidence type="ECO:0000313" key="2">
    <source>
        <dbReference type="EMBL" id="MFB9468178.1"/>
    </source>
</evidence>
<dbReference type="EMBL" id="JBHMCF010000003">
    <property type="protein sequence ID" value="MFB9468178.1"/>
    <property type="molecule type" value="Genomic_DNA"/>
</dbReference>
<keyword evidence="3" id="KW-1185">Reference proteome</keyword>
<dbReference type="Pfam" id="PF19545">
    <property type="entry name" value="DUF6069"/>
    <property type="match status" value="1"/>
</dbReference>
<gene>
    <name evidence="2" type="ORF">ACFFR3_01595</name>
</gene>
<organism evidence="2 3">
    <name type="scientific">Nonomuraea salmonea</name>
    <dbReference type="NCBI Taxonomy" id="46181"/>
    <lineage>
        <taxon>Bacteria</taxon>
        <taxon>Bacillati</taxon>
        <taxon>Actinomycetota</taxon>
        <taxon>Actinomycetes</taxon>
        <taxon>Streptosporangiales</taxon>
        <taxon>Streptosporangiaceae</taxon>
        <taxon>Nonomuraea</taxon>
    </lineage>
</organism>
<dbReference type="InterPro" id="IPR045713">
    <property type="entry name" value="DUF6069"/>
</dbReference>
<feature type="transmembrane region" description="Helical" evidence="1">
    <location>
        <begin position="77"/>
        <end position="96"/>
    </location>
</feature>
<name>A0ABV5ND10_9ACTN</name>
<evidence type="ECO:0000313" key="3">
    <source>
        <dbReference type="Proteomes" id="UP001589568"/>
    </source>
</evidence>
<protein>
    <submittedName>
        <fullName evidence="2">DUF6069 family protein</fullName>
    </submittedName>
</protein>
<keyword evidence="1" id="KW-0812">Transmembrane</keyword>
<feature type="transmembrane region" description="Helical" evidence="1">
    <location>
        <begin position="47"/>
        <end position="65"/>
    </location>
</feature>
<proteinExistence type="predicted"/>
<dbReference type="Proteomes" id="UP001589568">
    <property type="component" value="Unassembled WGS sequence"/>
</dbReference>
<comment type="caution">
    <text evidence="2">The sequence shown here is derived from an EMBL/GenBank/DDBJ whole genome shotgun (WGS) entry which is preliminary data.</text>
</comment>
<dbReference type="RefSeq" id="WP_345397992.1">
    <property type="nucleotide sequence ID" value="NZ_BAAAXS010000001.1"/>
</dbReference>
<keyword evidence="1" id="KW-0472">Membrane</keyword>